<feature type="domain" description="AB hydrolase-1" evidence="2">
    <location>
        <begin position="28"/>
        <end position="317"/>
    </location>
</feature>
<dbReference type="InterPro" id="IPR000639">
    <property type="entry name" value="Epox_hydrolase-like"/>
</dbReference>
<dbReference type="InterPro" id="IPR029058">
    <property type="entry name" value="AB_hydrolase_fold"/>
</dbReference>
<evidence type="ECO:0000313" key="3">
    <source>
        <dbReference type="EMBL" id="MBC5767694.1"/>
    </source>
</evidence>
<dbReference type="Pfam" id="PF00561">
    <property type="entry name" value="Abhydrolase_1"/>
    <property type="match status" value="1"/>
</dbReference>
<protein>
    <submittedName>
        <fullName evidence="3">Alpha/beta hydrolase</fullName>
    </submittedName>
</protein>
<comment type="caution">
    <text evidence="3">The sequence shown here is derived from an EMBL/GenBank/DDBJ whole genome shotgun (WGS) entry which is preliminary data.</text>
</comment>
<gene>
    <name evidence="3" type="ORF">H8R02_24730</name>
</gene>
<dbReference type="EMBL" id="JACORU010000012">
    <property type="protein sequence ID" value="MBC5767694.1"/>
    <property type="molecule type" value="Genomic_DNA"/>
</dbReference>
<keyword evidence="1 3" id="KW-0378">Hydrolase</keyword>
<dbReference type="RefSeq" id="WP_187084185.1">
    <property type="nucleotide sequence ID" value="NZ_JACORU010000012.1"/>
</dbReference>
<organism evidence="3 4">
    <name type="scientific">Ramlibacter albus</name>
    <dbReference type="NCBI Taxonomy" id="2079448"/>
    <lineage>
        <taxon>Bacteria</taxon>
        <taxon>Pseudomonadati</taxon>
        <taxon>Pseudomonadota</taxon>
        <taxon>Betaproteobacteria</taxon>
        <taxon>Burkholderiales</taxon>
        <taxon>Comamonadaceae</taxon>
        <taxon>Ramlibacter</taxon>
    </lineage>
</organism>
<dbReference type="Gene3D" id="3.40.50.1820">
    <property type="entry name" value="alpha/beta hydrolase"/>
    <property type="match status" value="1"/>
</dbReference>
<name>A0A923MDZ9_9BURK</name>
<dbReference type="GO" id="GO:0016787">
    <property type="term" value="F:hydrolase activity"/>
    <property type="evidence" value="ECO:0007669"/>
    <property type="project" value="UniProtKB-KW"/>
</dbReference>
<dbReference type="SUPFAM" id="SSF53474">
    <property type="entry name" value="alpha/beta-Hydrolases"/>
    <property type="match status" value="1"/>
</dbReference>
<evidence type="ECO:0000256" key="1">
    <source>
        <dbReference type="ARBA" id="ARBA00022801"/>
    </source>
</evidence>
<proteinExistence type="predicted"/>
<sequence length="344" mass="38702">MRFPVTEHVVKSDGHTTWYLACGAPSAPLIVFVHGWPELSISWRHQLRCFADLGFRAVAPDMRGYGGSTVHLRLEDYAMEPIVGDLLALLRALGREQAVWVGHDWGAPAVWSLAQHHPERALAVASLCVPYQPRGFTVDNLIPTVNRERYPLDEYPAGQWDYQLFYRENFDKARATFEANPLNTAKALFRKGNPDLRNTPARTATVRRDGGWFGGAAEAPDVPVDRDLLTDEDLHRYASSLARNGFFGPGAWYMNGDANAAYARRARNEGRLDMPVLFLHASRDYTCDTTDAPLLVAPMREACRDLTEATLPTGHWMAQERPELVNANLARWLAAKLPQYWRTS</sequence>
<dbReference type="PRINTS" id="PR00412">
    <property type="entry name" value="EPOXHYDRLASE"/>
</dbReference>
<dbReference type="PANTHER" id="PTHR43329">
    <property type="entry name" value="EPOXIDE HYDROLASE"/>
    <property type="match status" value="1"/>
</dbReference>
<evidence type="ECO:0000259" key="2">
    <source>
        <dbReference type="Pfam" id="PF00561"/>
    </source>
</evidence>
<reference evidence="3" key="1">
    <citation type="submission" date="2020-08" db="EMBL/GenBank/DDBJ databases">
        <title>Ramlibacter sp. GTP1 16S ribosomal RNA gene genome sequencing and assembly.</title>
        <authorList>
            <person name="Kang M."/>
        </authorList>
    </citation>
    <scope>NUCLEOTIDE SEQUENCE</scope>
    <source>
        <strain evidence="3">GTP1</strain>
    </source>
</reference>
<dbReference type="Proteomes" id="UP000596827">
    <property type="component" value="Unassembled WGS sequence"/>
</dbReference>
<accession>A0A923MDZ9</accession>
<dbReference type="InterPro" id="IPR000073">
    <property type="entry name" value="AB_hydrolase_1"/>
</dbReference>
<evidence type="ECO:0000313" key="4">
    <source>
        <dbReference type="Proteomes" id="UP000596827"/>
    </source>
</evidence>
<keyword evidence="4" id="KW-1185">Reference proteome</keyword>
<dbReference type="AlphaFoldDB" id="A0A923MDZ9"/>